<evidence type="ECO:0000256" key="1">
    <source>
        <dbReference type="ARBA" id="ARBA00006754"/>
    </source>
</evidence>
<gene>
    <name evidence="4" type="ORF">C7459_10732</name>
</gene>
<feature type="domain" description="PucR C-terminal helix-turn-helix" evidence="2">
    <location>
        <begin position="280"/>
        <end position="337"/>
    </location>
</feature>
<proteinExistence type="inferred from homology"/>
<name>A0A316D8R5_9BACL</name>
<reference evidence="4 5" key="1">
    <citation type="submission" date="2018-05" db="EMBL/GenBank/DDBJ databases">
        <title>Genomic Encyclopedia of Type Strains, Phase IV (KMG-IV): sequencing the most valuable type-strain genomes for metagenomic binning, comparative biology and taxonomic classification.</title>
        <authorList>
            <person name="Goeker M."/>
        </authorList>
    </citation>
    <scope>NUCLEOTIDE SEQUENCE [LARGE SCALE GENOMIC DNA]</scope>
    <source>
        <strain evidence="4 5">DSM 18773</strain>
    </source>
</reference>
<evidence type="ECO:0000259" key="3">
    <source>
        <dbReference type="Pfam" id="PF17853"/>
    </source>
</evidence>
<evidence type="ECO:0000313" key="4">
    <source>
        <dbReference type="EMBL" id="PWK13366.1"/>
    </source>
</evidence>
<organism evidence="4 5">
    <name type="scientific">Tumebacillus permanentifrigoris</name>
    <dbReference type="NCBI Taxonomy" id="378543"/>
    <lineage>
        <taxon>Bacteria</taxon>
        <taxon>Bacillati</taxon>
        <taxon>Bacillota</taxon>
        <taxon>Bacilli</taxon>
        <taxon>Bacillales</taxon>
        <taxon>Alicyclobacillaceae</taxon>
        <taxon>Tumebacillus</taxon>
    </lineage>
</organism>
<feature type="domain" description="CdaR GGDEF-like" evidence="3">
    <location>
        <begin position="93"/>
        <end position="230"/>
    </location>
</feature>
<dbReference type="Proteomes" id="UP000245634">
    <property type="component" value="Unassembled WGS sequence"/>
</dbReference>
<dbReference type="PANTHER" id="PTHR33744">
    <property type="entry name" value="CARBOHYDRATE DIACID REGULATOR"/>
    <property type="match status" value="1"/>
</dbReference>
<accession>A0A316D8R5</accession>
<dbReference type="Pfam" id="PF17853">
    <property type="entry name" value="GGDEF_2"/>
    <property type="match status" value="1"/>
</dbReference>
<evidence type="ECO:0000259" key="2">
    <source>
        <dbReference type="Pfam" id="PF13556"/>
    </source>
</evidence>
<protein>
    <submittedName>
        <fullName evidence="4">PucR-like helix-turn-helix protein</fullName>
    </submittedName>
</protein>
<dbReference type="InterPro" id="IPR025736">
    <property type="entry name" value="PucR_C-HTH_dom"/>
</dbReference>
<keyword evidence="5" id="KW-1185">Reference proteome</keyword>
<comment type="similarity">
    <text evidence="1">Belongs to the CdaR family.</text>
</comment>
<dbReference type="InterPro" id="IPR042070">
    <property type="entry name" value="PucR_C-HTH_sf"/>
</dbReference>
<dbReference type="Gene3D" id="1.10.10.2840">
    <property type="entry name" value="PucR C-terminal helix-turn-helix domain"/>
    <property type="match status" value="1"/>
</dbReference>
<dbReference type="InterPro" id="IPR041522">
    <property type="entry name" value="CdaR_GGDEF"/>
</dbReference>
<dbReference type="Pfam" id="PF13556">
    <property type="entry name" value="HTH_30"/>
    <property type="match status" value="1"/>
</dbReference>
<dbReference type="RefSeq" id="WP_170119384.1">
    <property type="nucleotide sequence ID" value="NZ_QGGL01000007.1"/>
</dbReference>
<dbReference type="EMBL" id="QGGL01000007">
    <property type="protein sequence ID" value="PWK13366.1"/>
    <property type="molecule type" value="Genomic_DNA"/>
</dbReference>
<comment type="caution">
    <text evidence="4">The sequence shown here is derived from an EMBL/GenBank/DDBJ whole genome shotgun (WGS) entry which is preliminary data.</text>
</comment>
<sequence>MIDNKRLAEILLPYGTVQKGHSPHGEWPLRHAGNWSIPLDEQMVLLVAEADLPPTVGALLELLVPEWADREQDIYRARVKRWLGGAELTDGPLLAEALEKMGWIAQTGAFVVAIEVAVGERVETELVDAVEILRELVTAQDCIIETEGNNRIYLLVPLEPDSGSDSRRGSKEPLEVANAVEGVFLEEVSGWLDTLGTELYSLFRAGVSAPVQMWTSLPESRREAQFALDAGRVYRSKERVHNFNRLGLARVFQGLPETVQAHFLQEILPDEVYSGLSTELRETVFAFLEHGQQVADTARSLYIHRNTLNYRLDRISELTHLDVRQPLPAWTLWLALTLRRAR</sequence>
<dbReference type="InterPro" id="IPR051448">
    <property type="entry name" value="CdaR-like_regulators"/>
</dbReference>
<dbReference type="AlphaFoldDB" id="A0A316D8R5"/>
<evidence type="ECO:0000313" key="5">
    <source>
        <dbReference type="Proteomes" id="UP000245634"/>
    </source>
</evidence>